<name>A0A8S1M6B6_9CILI</name>
<gene>
    <name evidence="15" type="ORF">PSON_ATCC_30995.1.T0300259</name>
</gene>
<evidence type="ECO:0000256" key="4">
    <source>
        <dbReference type="ARBA" id="ARBA00011967"/>
    </source>
</evidence>
<dbReference type="GO" id="GO:0006488">
    <property type="term" value="P:dolichol-linked oligosaccharide biosynthetic process"/>
    <property type="evidence" value="ECO:0007669"/>
    <property type="project" value="InterPro"/>
</dbReference>
<keyword evidence="8 14" id="KW-0812">Transmembrane</keyword>
<keyword evidence="10 14" id="KW-1133">Transmembrane helix</keyword>
<protein>
    <recommendedName>
        <fullName evidence="5">Dol-P-Glc:Glc(2)Man(9)GlcNAc(2)-PP-Dol alpha-1,2-glucosyltransferase</fullName>
        <ecNumber evidence="4">2.4.1.256</ecNumber>
    </recommendedName>
</protein>
<dbReference type="InterPro" id="IPR016900">
    <property type="entry name" value="Alg10"/>
</dbReference>
<evidence type="ECO:0000256" key="2">
    <source>
        <dbReference type="ARBA" id="ARBA00004922"/>
    </source>
</evidence>
<comment type="subcellular location">
    <subcellularLocation>
        <location evidence="1">Endoplasmic reticulum membrane</location>
        <topology evidence="1">Multi-pass membrane protein</topology>
    </subcellularLocation>
</comment>
<comment type="similarity">
    <text evidence="3">Belongs to the ALG10 glucosyltransferase family.</text>
</comment>
<dbReference type="AlphaFoldDB" id="A0A8S1M6B6"/>
<comment type="caution">
    <text evidence="15">The sequence shown here is derived from an EMBL/GenBank/DDBJ whole genome shotgun (WGS) entry which is preliminary data.</text>
</comment>
<reference evidence="15" key="1">
    <citation type="submission" date="2021-01" db="EMBL/GenBank/DDBJ databases">
        <authorList>
            <consortium name="Genoscope - CEA"/>
            <person name="William W."/>
        </authorList>
    </citation>
    <scope>NUCLEOTIDE SEQUENCE</scope>
</reference>
<accession>A0A8S1M6B6</accession>
<evidence type="ECO:0000256" key="5">
    <source>
        <dbReference type="ARBA" id="ARBA00018512"/>
    </source>
</evidence>
<dbReference type="EC" id="2.4.1.256" evidence="4"/>
<feature type="transmembrane region" description="Helical" evidence="14">
    <location>
        <begin position="53"/>
        <end position="73"/>
    </location>
</feature>
<proteinExistence type="inferred from homology"/>
<evidence type="ECO:0000256" key="12">
    <source>
        <dbReference type="ARBA" id="ARBA00044727"/>
    </source>
</evidence>
<comment type="pathway">
    <text evidence="2">Protein modification; protein glycosylation.</text>
</comment>
<feature type="transmembrane region" description="Helical" evidence="14">
    <location>
        <begin position="27"/>
        <end position="47"/>
    </location>
</feature>
<keyword evidence="7" id="KW-0808">Transferase</keyword>
<evidence type="ECO:0000256" key="10">
    <source>
        <dbReference type="ARBA" id="ARBA00022989"/>
    </source>
</evidence>
<evidence type="ECO:0000256" key="1">
    <source>
        <dbReference type="ARBA" id="ARBA00004477"/>
    </source>
</evidence>
<evidence type="ECO:0000256" key="3">
    <source>
        <dbReference type="ARBA" id="ARBA00010600"/>
    </source>
</evidence>
<sequence>MYETYYFISLMIFRDFRIIVKYNKYQISILILFFVTLYQNGGIVLGAQYNHNIFFLSTQITYFLPVLFISLLINSKTLFQYSYAYSKMQKSLIQYYAYKQFNTRVTYIHPFIFSDKYYFLFKI</sequence>
<keyword evidence="16" id="KW-1185">Reference proteome</keyword>
<dbReference type="GO" id="GO:0106073">
    <property type="term" value="F:dolichyl pyrophosphate Glc2Man9GlcNAc2 alpha-1,2-glucosyltransferase activity"/>
    <property type="evidence" value="ECO:0007669"/>
    <property type="project" value="UniProtKB-EC"/>
</dbReference>
<evidence type="ECO:0000256" key="14">
    <source>
        <dbReference type="SAM" id="Phobius"/>
    </source>
</evidence>
<dbReference type="GO" id="GO:0005789">
    <property type="term" value="C:endoplasmic reticulum membrane"/>
    <property type="evidence" value="ECO:0007669"/>
    <property type="project" value="UniProtKB-SubCell"/>
</dbReference>
<evidence type="ECO:0000256" key="7">
    <source>
        <dbReference type="ARBA" id="ARBA00022679"/>
    </source>
</evidence>
<keyword evidence="11 14" id="KW-0472">Membrane</keyword>
<dbReference type="Proteomes" id="UP000692954">
    <property type="component" value="Unassembled WGS sequence"/>
</dbReference>
<dbReference type="Pfam" id="PF04922">
    <property type="entry name" value="DIE2_ALG10"/>
    <property type="match status" value="1"/>
</dbReference>
<evidence type="ECO:0000256" key="8">
    <source>
        <dbReference type="ARBA" id="ARBA00022692"/>
    </source>
</evidence>
<comment type="catalytic activity">
    <reaction evidence="13">
        <text>an alpha-D-Glc-(1-&gt;3)-alpha-D-Glc-(1-&gt;3)-alpha-D-Man-(1-&gt;2)-alpha-D-Man-(1-&gt;2)-alpha-D-Man-(1-&gt;3)-[alpha-D-Man-(1-&gt;2)-alpha-D-Man-(1-&gt;3)-[alpha-D-Man-(1-&gt;2)-alpha-D-Man-(1-&gt;6)]-alpha-D-Man-(1-&gt;6)]-beta-D-Man-(1-&gt;4)-beta-D-GlcNAc-(1-&gt;4)-alpha-D-GlcNAc-diphospho-di-trans,poly-cis-dolichol + a di-trans,poly-cis-dolichyl beta-D-glucosyl phosphate = a alpha-D-Glc-(1-&gt;2)-alpha-D-Glc-(1-&gt;3)-alpha-D-Glc-(1-&gt;3)-alpha-D-Man-(1-&gt;2)-alpha-D-Man-(1-&gt;2)-alpha-D-Man-(1-&gt;3)-[alpha-D-Man-(1-&gt;2)-alpha-D-Man-(1-&gt;3)-[alpha-D-Man-(1-&gt;2)-alpha-D-Man-(1-&gt;6)]-alpha-D-Man-(1-&gt;6)]-beta-D-Man-(1-&gt;4)-beta-D-GlcNAc-(1-&gt;4)-alpha-D-GlcNAc-diphospho-di-trans,poly-cis-dolichol + a di-trans,poly-cis-dolichyl phosphate + H(+)</text>
        <dbReference type="Rhea" id="RHEA:29543"/>
        <dbReference type="Rhea" id="RHEA-COMP:19498"/>
        <dbReference type="Rhea" id="RHEA-COMP:19502"/>
        <dbReference type="Rhea" id="RHEA-COMP:19512"/>
        <dbReference type="Rhea" id="RHEA-COMP:19522"/>
        <dbReference type="ChEBI" id="CHEBI:15378"/>
        <dbReference type="ChEBI" id="CHEBI:57525"/>
        <dbReference type="ChEBI" id="CHEBI:57683"/>
        <dbReference type="ChEBI" id="CHEBI:132522"/>
        <dbReference type="ChEBI" id="CHEBI:132523"/>
        <dbReference type="EC" id="2.4.1.256"/>
    </reaction>
    <physiologicalReaction direction="left-to-right" evidence="13">
        <dbReference type="Rhea" id="RHEA:29544"/>
    </physiologicalReaction>
</comment>
<evidence type="ECO:0000256" key="6">
    <source>
        <dbReference type="ARBA" id="ARBA00022676"/>
    </source>
</evidence>
<keyword evidence="9" id="KW-0256">Endoplasmic reticulum</keyword>
<organism evidence="15 16">
    <name type="scientific">Paramecium sonneborni</name>
    <dbReference type="NCBI Taxonomy" id="65129"/>
    <lineage>
        <taxon>Eukaryota</taxon>
        <taxon>Sar</taxon>
        <taxon>Alveolata</taxon>
        <taxon>Ciliophora</taxon>
        <taxon>Intramacronucleata</taxon>
        <taxon>Oligohymenophorea</taxon>
        <taxon>Peniculida</taxon>
        <taxon>Parameciidae</taxon>
        <taxon>Paramecium</taxon>
    </lineage>
</organism>
<dbReference type="EMBL" id="CAJJDN010000030">
    <property type="protein sequence ID" value="CAD8073331.1"/>
    <property type="molecule type" value="Genomic_DNA"/>
</dbReference>
<evidence type="ECO:0000256" key="9">
    <source>
        <dbReference type="ARBA" id="ARBA00022824"/>
    </source>
</evidence>
<evidence type="ECO:0000313" key="15">
    <source>
        <dbReference type="EMBL" id="CAD8073331.1"/>
    </source>
</evidence>
<evidence type="ECO:0000313" key="16">
    <source>
        <dbReference type="Proteomes" id="UP000692954"/>
    </source>
</evidence>
<comment type="function">
    <text evidence="12">Dol-P-Glc:Glc(2)Man(9)GlcNAc(2)-PP-Dol alpha-1,2-glucosyltransferase that operates in the biosynthetic pathway of dolichol-linked oligosaccharides, the glycan precursors employed in protein asparagine (N)-glycosylation. The assembly of dolichol-linked oligosaccharides begins on the cytosolic side of the endoplasmic reticulum membrane and finishes in its lumen. The sequential addition of sugars to dolichol pyrophosphate produces dolichol-linked oligosaccharides containing fourteen sugars, including two GlcNAcs, nine mannoses and three glucoses. Once assembled, the oligosaccharide is transferred from the lipid to nascent proteins by oligosaccharyltransferases. In the lumen of the endoplasmic reticulum, adds the third and last glucose residue from dolichyl phosphate glucose (Dol-P-Glc) onto the lipid-linked oligosaccharide intermediate Glc(2)Man(9)GlcNAc(2)-PP-Dol to produce Glc(3)Man(9)GlcNAc(2)-PP-Dol.</text>
</comment>
<evidence type="ECO:0000256" key="11">
    <source>
        <dbReference type="ARBA" id="ARBA00023136"/>
    </source>
</evidence>
<keyword evidence="6" id="KW-0328">Glycosyltransferase</keyword>
<evidence type="ECO:0000256" key="13">
    <source>
        <dbReference type="ARBA" id="ARBA00048064"/>
    </source>
</evidence>